<dbReference type="RefSeq" id="WP_150157969.1">
    <property type="nucleotide sequence ID" value="NZ_QSMZ01000003.1"/>
</dbReference>
<dbReference type="SMART" id="SM00382">
    <property type="entry name" value="AAA"/>
    <property type="match status" value="1"/>
</dbReference>
<name>A0A9W7Q7J9_BACCE</name>
<dbReference type="GO" id="GO:0004519">
    <property type="term" value="F:endonuclease activity"/>
    <property type="evidence" value="ECO:0007669"/>
    <property type="project" value="UniProtKB-KW"/>
</dbReference>
<evidence type="ECO:0000259" key="1">
    <source>
        <dbReference type="SMART" id="SM00382"/>
    </source>
</evidence>
<dbReference type="GO" id="GO:0016887">
    <property type="term" value="F:ATP hydrolysis activity"/>
    <property type="evidence" value="ECO:0007669"/>
    <property type="project" value="InterPro"/>
</dbReference>
<dbReference type="InterPro" id="IPR027417">
    <property type="entry name" value="P-loop_NTPase"/>
</dbReference>
<protein>
    <submittedName>
        <fullName evidence="2">ATP-dependent endonuclease</fullName>
    </submittedName>
</protein>
<dbReference type="GO" id="GO:0005524">
    <property type="term" value="F:ATP binding"/>
    <property type="evidence" value="ECO:0007669"/>
    <property type="project" value="InterPro"/>
</dbReference>
<dbReference type="EMBL" id="QSMZ01000003">
    <property type="protein sequence ID" value="KAA6471600.1"/>
    <property type="molecule type" value="Genomic_DNA"/>
</dbReference>
<dbReference type="CDD" id="cd01026">
    <property type="entry name" value="TOPRIM_OLD"/>
    <property type="match status" value="1"/>
</dbReference>
<comment type="caution">
    <text evidence="2">The sequence shown here is derived from an EMBL/GenBank/DDBJ whole genome shotgun (WGS) entry which is preliminary data.</text>
</comment>
<accession>A0A9W7Q7J9</accession>
<organism evidence="2 3">
    <name type="scientific">Bacillus cereus</name>
    <dbReference type="NCBI Taxonomy" id="1396"/>
    <lineage>
        <taxon>Bacteria</taxon>
        <taxon>Bacillati</taxon>
        <taxon>Bacillota</taxon>
        <taxon>Bacilli</taxon>
        <taxon>Bacillales</taxon>
        <taxon>Bacillaceae</taxon>
        <taxon>Bacillus</taxon>
        <taxon>Bacillus cereus group</taxon>
    </lineage>
</organism>
<dbReference type="Pfam" id="PF13304">
    <property type="entry name" value="AAA_21"/>
    <property type="match status" value="1"/>
</dbReference>
<proteinExistence type="predicted"/>
<dbReference type="InterPro" id="IPR003593">
    <property type="entry name" value="AAA+_ATPase"/>
</dbReference>
<dbReference type="AlphaFoldDB" id="A0A9W7Q7J9"/>
<feature type="domain" description="AAA+ ATPase" evidence="1">
    <location>
        <begin position="24"/>
        <end position="345"/>
    </location>
</feature>
<dbReference type="InterPro" id="IPR003959">
    <property type="entry name" value="ATPase_AAA_core"/>
</dbReference>
<dbReference type="SUPFAM" id="SSF52540">
    <property type="entry name" value="P-loop containing nucleoside triphosphate hydrolases"/>
    <property type="match status" value="1"/>
</dbReference>
<dbReference type="InterPro" id="IPR034139">
    <property type="entry name" value="TOPRIM_OLD"/>
</dbReference>
<evidence type="ECO:0000313" key="2">
    <source>
        <dbReference type="EMBL" id="KAA6471600.1"/>
    </source>
</evidence>
<keyword evidence="2" id="KW-0378">Hydrolase</keyword>
<dbReference type="PANTHER" id="PTHR43581:SF4">
    <property type="entry name" value="ATP_GTP PHOSPHATASE"/>
    <property type="match status" value="1"/>
</dbReference>
<evidence type="ECO:0000313" key="3">
    <source>
        <dbReference type="Proteomes" id="UP000323321"/>
    </source>
</evidence>
<keyword evidence="2" id="KW-0540">Nuclease</keyword>
<keyword evidence="2" id="KW-0255">Endonuclease</keyword>
<dbReference type="Gene3D" id="3.40.50.300">
    <property type="entry name" value="P-loop containing nucleotide triphosphate hydrolases"/>
    <property type="match status" value="1"/>
</dbReference>
<dbReference type="Proteomes" id="UP000323321">
    <property type="component" value="Unassembled WGS sequence"/>
</dbReference>
<dbReference type="Pfam" id="PF20469">
    <property type="entry name" value="OLD-like_TOPRIM"/>
    <property type="match status" value="1"/>
</dbReference>
<dbReference type="PANTHER" id="PTHR43581">
    <property type="entry name" value="ATP/GTP PHOSPHATASE"/>
    <property type="match status" value="1"/>
</dbReference>
<gene>
    <name evidence="2" type="ORF">DX932_04570</name>
</gene>
<reference evidence="2 3" key="1">
    <citation type="submission" date="2018-08" db="EMBL/GenBank/DDBJ databases">
        <title>Bacillus phenotypic plasticity.</title>
        <authorList>
            <person name="Hurtado E."/>
        </authorList>
    </citation>
    <scope>NUCLEOTIDE SEQUENCE [LARGE SCALE GENOMIC DNA]</scope>
    <source>
        <strain evidence="2 3">111b</strain>
    </source>
</reference>
<dbReference type="InterPro" id="IPR051396">
    <property type="entry name" value="Bact_Antivir_Def_Nuclease"/>
</dbReference>
<sequence>MRLKKFSVTNYKVFKETFSIDFSTDSIAILTGRNNTGKSTFLEAINCFFLKETKATTISNECFSKRNKEIVLEAHFESDDETLIFKKKYKEETAPKYYDAENIEMKASHPLKEKFDAIYENKPYYITPSMSTDDINNQIQAIYSQIIKGDLQKLEEEPDPDHPADSEHMRMRKEYVKIKESLPNFLRKLKTSTDELLDNVSEDVSSDLRGLFSNDALSLKVLGGESTGFSTSDILKSTNSSVYIDNHLQKGMPLSNQGTGLQRMSLIYLIQNMIQKKLMGDNDDKMLLIDEPEAFLHPEAVRALSRSLYTIGNNMPLIISTHSPILIDLSEKHTSIQVFRVGETEAVQLYKSVNDKFDDDDIRNMKILNYVDSYVNEFFFAEKILIVEGDTEYIALKHRIKKYNENVHIIRARGKSTICTLMKILNQFNANYNVLHDVDNHNKYSSATLKAQLTNCKNILKLKTNDSIRIYCSMENFEAAIGIGDVSNDKKTQTIHEIIHETETETDLKYMDARQEIDNLFEHMIKHNDDIPLGEKFFLINCEKDYEGMFSSLIEQKLATEKAEKTAKLAKELAAKEAEKTVKSEKELATT</sequence>